<organism evidence="2 3">
    <name type="scientific">Klebsiella oxytoca</name>
    <dbReference type="NCBI Taxonomy" id="571"/>
    <lineage>
        <taxon>Bacteria</taxon>
        <taxon>Pseudomonadati</taxon>
        <taxon>Pseudomonadota</taxon>
        <taxon>Gammaproteobacteria</taxon>
        <taxon>Enterobacterales</taxon>
        <taxon>Enterobacteriaceae</taxon>
        <taxon>Klebsiella/Raoultella group</taxon>
        <taxon>Klebsiella</taxon>
    </lineage>
</organism>
<accession>A0A318FBE9</accession>
<protein>
    <submittedName>
        <fullName evidence="2">Uncharacterized protein</fullName>
    </submittedName>
</protein>
<feature type="transmembrane region" description="Helical" evidence="1">
    <location>
        <begin position="20"/>
        <end position="37"/>
    </location>
</feature>
<evidence type="ECO:0000313" key="2">
    <source>
        <dbReference type="EMBL" id="PXW38207.1"/>
    </source>
</evidence>
<dbReference type="EMBL" id="QJJG01000023">
    <property type="protein sequence ID" value="PXW38207.1"/>
    <property type="molecule type" value="Genomic_DNA"/>
</dbReference>
<dbReference type="Proteomes" id="UP000247485">
    <property type="component" value="Unassembled WGS sequence"/>
</dbReference>
<proteinExistence type="predicted"/>
<sequence>MTARGYDTNSEKNGFDKKRVVYHFVMIIMQEVSHFYINMRITPAYLSI</sequence>
<name>A0A318FBE9_KLEOX</name>
<keyword evidence="1" id="KW-1133">Transmembrane helix</keyword>
<keyword evidence="1" id="KW-0812">Transmembrane</keyword>
<comment type="caution">
    <text evidence="2">The sequence shown here is derived from an EMBL/GenBank/DDBJ whole genome shotgun (WGS) entry which is preliminary data.</text>
</comment>
<gene>
    <name evidence="2" type="ORF">DET57_12320</name>
</gene>
<evidence type="ECO:0000256" key="1">
    <source>
        <dbReference type="SAM" id="Phobius"/>
    </source>
</evidence>
<keyword evidence="1" id="KW-0472">Membrane</keyword>
<dbReference type="AlphaFoldDB" id="A0A318FBE9"/>
<evidence type="ECO:0000313" key="3">
    <source>
        <dbReference type="Proteomes" id="UP000247485"/>
    </source>
</evidence>
<reference evidence="2 3" key="1">
    <citation type="submission" date="2018-05" db="EMBL/GenBank/DDBJ databases">
        <title>Freshwater and sediment microbial communities from various areas in North America, analyzing microbe dynamics in response to fracking.</title>
        <authorList>
            <person name="Lamendella R."/>
        </authorList>
    </citation>
    <scope>NUCLEOTIDE SEQUENCE [LARGE SCALE GENOMIC DNA]</scope>
    <source>
        <strain evidence="2 3">67</strain>
    </source>
</reference>